<organism evidence="1 2">
    <name type="scientific">Colletotrichum lupini</name>
    <dbReference type="NCBI Taxonomy" id="145971"/>
    <lineage>
        <taxon>Eukaryota</taxon>
        <taxon>Fungi</taxon>
        <taxon>Dikarya</taxon>
        <taxon>Ascomycota</taxon>
        <taxon>Pezizomycotina</taxon>
        <taxon>Sordariomycetes</taxon>
        <taxon>Hypocreomycetidae</taxon>
        <taxon>Glomerellales</taxon>
        <taxon>Glomerellaceae</taxon>
        <taxon>Colletotrichum</taxon>
        <taxon>Colletotrichum acutatum species complex</taxon>
    </lineage>
</organism>
<dbReference type="KEGG" id="clup:CLUP02_10453"/>
<dbReference type="GeneID" id="73344439"/>
<dbReference type="RefSeq" id="XP_049146574.1">
    <property type="nucleotide sequence ID" value="XM_049289429.1"/>
</dbReference>
<protein>
    <submittedName>
        <fullName evidence="1">Uncharacterized protein</fullName>
    </submittedName>
</protein>
<evidence type="ECO:0000313" key="1">
    <source>
        <dbReference type="EMBL" id="UQC84957.1"/>
    </source>
</evidence>
<dbReference type="AlphaFoldDB" id="A0A9Q8SWQ2"/>
<dbReference type="Proteomes" id="UP000830671">
    <property type="component" value="Chromosome 5"/>
</dbReference>
<name>A0A9Q8SWQ2_9PEZI</name>
<sequence length="151" mass="16677">MSFTESTESPLFPCSCTVTSYSYSGLEFSFGDIPAPHLVPQTFTIGQHAIAPLFTDTERLAEFPPSFPPFSSRLSTFVILPRLTAENITSRGQGCWQLDTNYRNVIPATPARNILQHLQKLQIFSSPATRALAGVRPFSPVTKKRPAQLTC</sequence>
<dbReference type="EMBL" id="CP019477">
    <property type="protein sequence ID" value="UQC84957.1"/>
    <property type="molecule type" value="Genomic_DNA"/>
</dbReference>
<reference evidence="1" key="1">
    <citation type="journal article" date="2021" name="Mol. Plant Microbe Interact.">
        <title>Complete Genome Sequence of the Plant-Pathogenic Fungus Colletotrichum lupini.</title>
        <authorList>
            <person name="Baroncelli R."/>
            <person name="Pensec F."/>
            <person name="Da Lio D."/>
            <person name="Boufleur T."/>
            <person name="Vicente I."/>
            <person name="Sarrocco S."/>
            <person name="Picot A."/>
            <person name="Baraldi E."/>
            <person name="Sukno S."/>
            <person name="Thon M."/>
            <person name="Le Floch G."/>
        </authorList>
    </citation>
    <scope>NUCLEOTIDE SEQUENCE</scope>
    <source>
        <strain evidence="1">IMI 504893</strain>
    </source>
</reference>
<proteinExistence type="predicted"/>
<gene>
    <name evidence="1" type="ORF">CLUP02_10453</name>
</gene>
<keyword evidence="2" id="KW-1185">Reference proteome</keyword>
<accession>A0A9Q8SWQ2</accession>
<evidence type="ECO:0000313" key="2">
    <source>
        <dbReference type="Proteomes" id="UP000830671"/>
    </source>
</evidence>